<dbReference type="Pfam" id="PF04539">
    <property type="entry name" value="Sigma70_r3"/>
    <property type="match status" value="1"/>
</dbReference>
<dbReference type="HAMAP" id="MF_00963">
    <property type="entry name" value="Sigma70_RpoD_SigA"/>
    <property type="match status" value="1"/>
</dbReference>
<evidence type="ECO:0000256" key="4">
    <source>
        <dbReference type="ARBA" id="ARBA00023163"/>
    </source>
</evidence>
<dbReference type="Pfam" id="PF04546">
    <property type="entry name" value="Sigma70_ner"/>
    <property type="match status" value="1"/>
</dbReference>
<feature type="domain" description="RNA polymerase sigma-70" evidence="7">
    <location>
        <begin position="383"/>
        <end position="396"/>
    </location>
</feature>
<dbReference type="AlphaFoldDB" id="A0A1X7EFT1"/>
<dbReference type="Pfam" id="PF04542">
    <property type="entry name" value="Sigma70_r2"/>
    <property type="match status" value="1"/>
</dbReference>
<dbReference type="SUPFAM" id="SSF88946">
    <property type="entry name" value="Sigma2 domain of RNA polymerase sigma factors"/>
    <property type="match status" value="1"/>
</dbReference>
<dbReference type="Gene3D" id="1.10.220.120">
    <property type="entry name" value="Sigma-70 factor, region 1.1"/>
    <property type="match status" value="1"/>
</dbReference>
<keyword evidence="3 5" id="KW-0238">DNA-binding</keyword>
<dbReference type="InterPro" id="IPR013325">
    <property type="entry name" value="RNA_pol_sigma_r2"/>
</dbReference>
<dbReference type="InterPro" id="IPR042189">
    <property type="entry name" value="RNA_pol_sigma_70_r1_1_sf"/>
</dbReference>
<dbReference type="PRINTS" id="PR00046">
    <property type="entry name" value="SIGMA70FCT"/>
</dbReference>
<feature type="domain" description="RNA polymerase sigma-70" evidence="8">
    <location>
        <begin position="553"/>
        <end position="579"/>
    </location>
</feature>
<dbReference type="Pfam" id="PF00140">
    <property type="entry name" value="Sigma70_r1_2"/>
    <property type="match status" value="1"/>
</dbReference>
<evidence type="ECO:0000256" key="5">
    <source>
        <dbReference type="HAMAP-Rule" id="MF_00963"/>
    </source>
</evidence>
<dbReference type="InterPro" id="IPR009042">
    <property type="entry name" value="RNA_pol_sigma70_r1_2"/>
</dbReference>
<evidence type="ECO:0000313" key="9">
    <source>
        <dbReference type="EMBL" id="SMF33151.1"/>
    </source>
</evidence>
<dbReference type="NCBIfam" id="TIGR02937">
    <property type="entry name" value="sigma70-ECF"/>
    <property type="match status" value="1"/>
</dbReference>
<gene>
    <name evidence="5" type="primary">rpoD</name>
    <name evidence="9" type="ORF">SAMN06295900_105329</name>
</gene>
<organism evidence="9 10">
    <name type="scientific">Trinickia caryophylli</name>
    <name type="common">Paraburkholderia caryophylli</name>
    <dbReference type="NCBI Taxonomy" id="28094"/>
    <lineage>
        <taxon>Bacteria</taxon>
        <taxon>Pseudomonadati</taxon>
        <taxon>Pseudomonadota</taxon>
        <taxon>Betaproteobacteria</taxon>
        <taxon>Burkholderiales</taxon>
        <taxon>Burkholderiaceae</taxon>
        <taxon>Trinickia</taxon>
    </lineage>
</organism>
<keyword evidence="1 5" id="KW-0805">Transcription regulation</keyword>
<dbReference type="PROSITE" id="PS00716">
    <property type="entry name" value="SIGMA70_2"/>
    <property type="match status" value="1"/>
</dbReference>
<keyword evidence="2 5" id="KW-0731">Sigma factor</keyword>
<dbReference type="GO" id="GO:0005737">
    <property type="term" value="C:cytoplasm"/>
    <property type="evidence" value="ECO:0007669"/>
    <property type="project" value="UniProtKB-SubCell"/>
</dbReference>
<dbReference type="FunFam" id="1.10.601.10:FF:000001">
    <property type="entry name" value="RNA polymerase sigma factor SigA"/>
    <property type="match status" value="1"/>
</dbReference>
<dbReference type="InterPro" id="IPR000943">
    <property type="entry name" value="RNA_pol_sigma70"/>
</dbReference>
<feature type="region of interest" description="Sigma-70 factor domain-2" evidence="5">
    <location>
        <begin position="359"/>
        <end position="429"/>
    </location>
</feature>
<dbReference type="PANTHER" id="PTHR30603:SF60">
    <property type="entry name" value="RNA POLYMERASE SIGMA FACTOR RPOD"/>
    <property type="match status" value="1"/>
</dbReference>
<comment type="similarity">
    <text evidence="5">Belongs to the sigma-70 factor family. RpoD/SigA subfamily.</text>
</comment>
<dbReference type="InterPro" id="IPR028630">
    <property type="entry name" value="Sigma70_RpoD"/>
</dbReference>
<keyword evidence="4 5" id="KW-0804">Transcription</keyword>
<keyword evidence="10" id="KW-1185">Reference proteome</keyword>
<dbReference type="Pfam" id="PF04545">
    <property type="entry name" value="Sigma70_r4"/>
    <property type="match status" value="1"/>
</dbReference>
<dbReference type="STRING" id="28094.SAMN06295900_105329"/>
<comment type="subunit">
    <text evidence="5">Interacts transiently with the RNA polymerase catalytic core.</text>
</comment>
<dbReference type="CDD" id="cd06171">
    <property type="entry name" value="Sigma70_r4"/>
    <property type="match status" value="1"/>
</dbReference>
<dbReference type="InterPro" id="IPR050239">
    <property type="entry name" value="Sigma-70_RNA_pol_init_factors"/>
</dbReference>
<feature type="DNA-binding region" description="H-T-H motif" evidence="5">
    <location>
        <begin position="554"/>
        <end position="573"/>
    </location>
</feature>
<dbReference type="Proteomes" id="UP000192911">
    <property type="component" value="Unassembled WGS sequence"/>
</dbReference>
<dbReference type="Gene3D" id="1.10.10.10">
    <property type="entry name" value="Winged helix-like DNA-binding domain superfamily/Winged helix DNA-binding domain"/>
    <property type="match status" value="2"/>
</dbReference>
<keyword evidence="5" id="KW-0963">Cytoplasm</keyword>
<feature type="compositionally biased region" description="Acidic residues" evidence="6">
    <location>
        <begin position="1"/>
        <end position="11"/>
    </location>
</feature>
<comment type="caution">
    <text evidence="5">Lacks conserved residue(s) required for the propagation of feature annotation.</text>
</comment>
<protein>
    <recommendedName>
        <fullName evidence="5">RNA polymerase sigma factor RpoD</fullName>
    </recommendedName>
    <alternativeName>
        <fullName evidence="5">Sigma-70</fullName>
    </alternativeName>
</protein>
<feature type="short sequence motif" description="Interaction with polymerase core subunit RpoC" evidence="5">
    <location>
        <begin position="383"/>
        <end position="386"/>
    </location>
</feature>
<proteinExistence type="inferred from homology"/>
<evidence type="ECO:0000256" key="2">
    <source>
        <dbReference type="ARBA" id="ARBA00023082"/>
    </source>
</evidence>
<sequence>MLVDYEPDDLAADMPAATEDVYTGSSLHTKPRRSRPPSPRRFSAAARERSEQQQQMQALIELGKAQGFLTHAQINDCFPGNFAQSPALGIVVDAFKDMGIAVYEQMPDAETSLLNDMMHGAASDEQIIEEAQDTLSTVDAEFGRTTDPVRMYMREMTSAELLTREQEVEIGRRIENGYNEIVRAISGCPSIVRTLLEDVELVRAGKMRIDALIDGLSDDEGPREIPGAPIPVQAVRGVDSADTIDTEDAFERDPAKADGDEATLQALTHACLAIFSSVRTLSERLAAEHNAGEPAAVNACLAIQTELARMRFTTQAIDRLREELAGIETHPGLPLTRLQEIKRIVRVSESGIQRAKRELTEANLRLVVSIAKRYINRGMPFLDLVQEGNIGLLRAVDKFEYRRGWKFSTYATWWIRQAVTRALADHTRLIRLPVHLVDAIHRLRRIEREVRQQTGRNPSLRVLAARMKLPESKVRTLLKADRQILSLDSPVGTLDSDESMVDLMEDPHADSPLDAATRARMRVALNEALDRLPAREAKILRIRYGIDTGTGSTLDDLGKLFKMTRERIRQIESRALGRLQLPEEAKKLKEFLTSD</sequence>
<evidence type="ECO:0000256" key="3">
    <source>
        <dbReference type="ARBA" id="ARBA00023125"/>
    </source>
</evidence>
<reference evidence="10" key="1">
    <citation type="submission" date="2017-04" db="EMBL/GenBank/DDBJ databases">
        <authorList>
            <person name="Varghese N."/>
            <person name="Submissions S."/>
        </authorList>
    </citation>
    <scope>NUCLEOTIDE SEQUENCE [LARGE SCALE GENOMIC DNA]</scope>
    <source>
        <strain evidence="10">Ballard 720</strain>
    </source>
</reference>
<dbReference type="InterPro" id="IPR007627">
    <property type="entry name" value="RNA_pol_sigma70_r2"/>
</dbReference>
<dbReference type="InterPro" id="IPR007624">
    <property type="entry name" value="RNA_pol_sigma70_r3"/>
</dbReference>
<dbReference type="EMBL" id="FXAH01000005">
    <property type="protein sequence ID" value="SMF33151.1"/>
    <property type="molecule type" value="Genomic_DNA"/>
</dbReference>
<accession>A0A1X7EFT1</accession>
<comment type="subcellular location">
    <subcellularLocation>
        <location evidence="5">Cytoplasm</location>
    </subcellularLocation>
</comment>
<dbReference type="GO" id="GO:0006352">
    <property type="term" value="P:DNA-templated transcription initiation"/>
    <property type="evidence" value="ECO:0007669"/>
    <property type="project" value="UniProtKB-UniRule"/>
</dbReference>
<dbReference type="Pfam" id="PF03979">
    <property type="entry name" value="Sigma70_r1_1"/>
    <property type="match status" value="1"/>
</dbReference>
<evidence type="ECO:0000256" key="1">
    <source>
        <dbReference type="ARBA" id="ARBA00023015"/>
    </source>
</evidence>
<dbReference type="InterPro" id="IPR007630">
    <property type="entry name" value="RNA_pol_sigma70_r4"/>
</dbReference>
<dbReference type="InterPro" id="IPR007631">
    <property type="entry name" value="RNA_pol_sigma_70_non-ess"/>
</dbReference>
<dbReference type="PANTHER" id="PTHR30603">
    <property type="entry name" value="RNA POLYMERASE SIGMA FACTOR RPO"/>
    <property type="match status" value="1"/>
</dbReference>
<dbReference type="InterPro" id="IPR036388">
    <property type="entry name" value="WH-like_DNA-bd_sf"/>
</dbReference>
<dbReference type="GO" id="GO:0003677">
    <property type="term" value="F:DNA binding"/>
    <property type="evidence" value="ECO:0007669"/>
    <property type="project" value="UniProtKB-UniRule"/>
</dbReference>
<dbReference type="InterPro" id="IPR007127">
    <property type="entry name" value="RNA_pol_sigma_70_r1_1"/>
</dbReference>
<name>A0A1X7EFT1_TRICW</name>
<comment type="function">
    <text evidence="5">Sigma factors are initiation factors that promote the attachment of RNA polymerase to specific initiation sites and are then released. This sigma factor is the primary sigma factor during exponential growth.</text>
</comment>
<dbReference type="InterPro" id="IPR013324">
    <property type="entry name" value="RNA_pol_sigma_r3/r4-like"/>
</dbReference>
<dbReference type="PROSITE" id="PS00715">
    <property type="entry name" value="SIGMA70_1"/>
    <property type="match status" value="1"/>
</dbReference>
<evidence type="ECO:0000259" key="8">
    <source>
        <dbReference type="PROSITE" id="PS00716"/>
    </source>
</evidence>
<evidence type="ECO:0000313" key="10">
    <source>
        <dbReference type="Proteomes" id="UP000192911"/>
    </source>
</evidence>
<dbReference type="Gene3D" id="1.10.601.10">
    <property type="entry name" value="RNA Polymerase Primary Sigma Factor"/>
    <property type="match status" value="2"/>
</dbReference>
<dbReference type="GO" id="GO:0016987">
    <property type="term" value="F:sigma factor activity"/>
    <property type="evidence" value="ECO:0007669"/>
    <property type="project" value="UniProtKB-UniRule"/>
</dbReference>
<dbReference type="SUPFAM" id="SSF88659">
    <property type="entry name" value="Sigma3 and sigma4 domains of RNA polymerase sigma factors"/>
    <property type="match status" value="2"/>
</dbReference>
<evidence type="ECO:0000259" key="7">
    <source>
        <dbReference type="PROSITE" id="PS00715"/>
    </source>
</evidence>
<evidence type="ECO:0000256" key="6">
    <source>
        <dbReference type="SAM" id="MobiDB-lite"/>
    </source>
</evidence>
<feature type="region of interest" description="Disordered" evidence="6">
    <location>
        <begin position="1"/>
        <end position="40"/>
    </location>
</feature>
<feature type="region of interest" description="Sigma-70 factor domain-4" evidence="5">
    <location>
        <begin position="528"/>
        <end position="581"/>
    </location>
</feature>
<dbReference type="InterPro" id="IPR014284">
    <property type="entry name" value="RNA_pol_sigma-70_dom"/>
</dbReference>